<comment type="caution">
    <text evidence="2">The sequence shown here is derived from an EMBL/GenBank/DDBJ whole genome shotgun (WGS) entry which is preliminary data.</text>
</comment>
<keyword evidence="5" id="KW-1185">Reference proteome</keyword>
<dbReference type="AlphaFoldDB" id="A0A6N7S2V2"/>
<proteinExistence type="predicted"/>
<reference evidence="4 5" key="1">
    <citation type="journal article" date="2019" name="Nat. Med.">
        <title>A library of human gut bacterial isolates paired with longitudinal multiomics data enables mechanistic microbiome research.</title>
        <authorList>
            <person name="Poyet M."/>
            <person name="Groussin M."/>
            <person name="Gibbons S.M."/>
            <person name="Avila-Pacheco J."/>
            <person name="Jiang X."/>
            <person name="Kearney S.M."/>
            <person name="Perrotta A.R."/>
            <person name="Berdy B."/>
            <person name="Zhao S."/>
            <person name="Lieberman T.D."/>
            <person name="Swanson P.K."/>
            <person name="Smith M."/>
            <person name="Roesemann S."/>
            <person name="Alexander J.E."/>
            <person name="Rich S.A."/>
            <person name="Livny J."/>
            <person name="Vlamakis H."/>
            <person name="Clish C."/>
            <person name="Bullock K."/>
            <person name="Deik A."/>
            <person name="Scott J."/>
            <person name="Pierce K.A."/>
            <person name="Xavier R.J."/>
            <person name="Alm E.J."/>
        </authorList>
    </citation>
    <scope>NUCLEOTIDE SEQUENCE [LARGE SCALE GENOMIC DNA]</scope>
    <source>
        <strain evidence="2 4">BIOML-A4</strain>
        <strain evidence="3 5">BIOML-A5</strain>
    </source>
</reference>
<accession>A0A6N7S2V2</accession>
<dbReference type="Proteomes" id="UP000433575">
    <property type="component" value="Unassembled WGS sequence"/>
</dbReference>
<dbReference type="EMBL" id="WKPI01000002">
    <property type="protein sequence ID" value="MSC31919.1"/>
    <property type="molecule type" value="Genomic_DNA"/>
</dbReference>
<dbReference type="SUPFAM" id="SSF75304">
    <property type="entry name" value="Amidase signature (AS) enzymes"/>
    <property type="match status" value="1"/>
</dbReference>
<evidence type="ECO:0000259" key="1">
    <source>
        <dbReference type="Pfam" id="PF01425"/>
    </source>
</evidence>
<dbReference type="InterPro" id="IPR036928">
    <property type="entry name" value="AS_sf"/>
</dbReference>
<name>A0A6N7S2V2_9FIRM</name>
<evidence type="ECO:0000313" key="2">
    <source>
        <dbReference type="EMBL" id="MSA88164.1"/>
    </source>
</evidence>
<dbReference type="Proteomes" id="UP000480929">
    <property type="component" value="Unassembled WGS sequence"/>
</dbReference>
<gene>
    <name evidence="3" type="ORF">GKD88_02130</name>
    <name evidence="2" type="ORF">GKE08_02330</name>
</gene>
<evidence type="ECO:0000313" key="3">
    <source>
        <dbReference type="EMBL" id="MSC31919.1"/>
    </source>
</evidence>
<organism evidence="2 4">
    <name type="scientific">Holdemania massiliensis</name>
    <dbReference type="NCBI Taxonomy" id="1468449"/>
    <lineage>
        <taxon>Bacteria</taxon>
        <taxon>Bacillati</taxon>
        <taxon>Bacillota</taxon>
        <taxon>Erysipelotrichia</taxon>
        <taxon>Erysipelotrichales</taxon>
        <taxon>Erysipelotrichaceae</taxon>
        <taxon>Holdemania</taxon>
    </lineage>
</organism>
<evidence type="ECO:0000313" key="4">
    <source>
        <dbReference type="Proteomes" id="UP000433575"/>
    </source>
</evidence>
<protein>
    <recommendedName>
        <fullName evidence="1">Amidase domain-containing protein</fullName>
    </recommendedName>
</protein>
<feature type="domain" description="Amidase" evidence="1">
    <location>
        <begin position="80"/>
        <end position="116"/>
    </location>
</feature>
<dbReference type="EMBL" id="WKPJ01000002">
    <property type="protein sequence ID" value="MSA88164.1"/>
    <property type="molecule type" value="Genomic_DNA"/>
</dbReference>
<dbReference type="Gene3D" id="3.90.1300.10">
    <property type="entry name" value="Amidase signature (AS) domain"/>
    <property type="match status" value="1"/>
</dbReference>
<dbReference type="Pfam" id="PF01425">
    <property type="entry name" value="Amidase"/>
    <property type="match status" value="1"/>
</dbReference>
<dbReference type="OrthoDB" id="3194737at2"/>
<dbReference type="InterPro" id="IPR023631">
    <property type="entry name" value="Amidase_dom"/>
</dbReference>
<sequence length="322" mass="34922">MKENYKLQHKTALLNPYGSVVSVLKADPAKLLVGIKNVKSIPNSLMHKLEPAGFTLHTIDKKSQLAGRAVDTQLINPISGRWMSGSSSGTAINVFAGINDLGIGNDGGGSVLAPAISVNILSFISKLIEADRPQSLKPNTDNMTASNSIGFMARDKKILYQAIRASIGIEPAEETGLILADRDYPPLKTQIIDIQDPMAPRAELTAYLKAILTQCDVLMISEGPIDRDGFGDSLFGHFDESTRRIQQAAGKGYVRVCNLADATALSLPQAALGTATLLMCESKPEKIARLLHAGEQLEEVHDALIERYFLDLNNYFIEGYEI</sequence>
<evidence type="ECO:0000313" key="5">
    <source>
        <dbReference type="Proteomes" id="UP000480929"/>
    </source>
</evidence>
<dbReference type="RefSeq" id="WP_154237798.1">
    <property type="nucleotide sequence ID" value="NZ_WKPI01000002.1"/>
</dbReference>